<dbReference type="InterPro" id="IPR016130">
    <property type="entry name" value="Tyr_Pase_AS"/>
</dbReference>
<organism evidence="2">
    <name type="scientific">Timema poppense</name>
    <name type="common">Walking stick</name>
    <dbReference type="NCBI Taxonomy" id="170557"/>
    <lineage>
        <taxon>Eukaryota</taxon>
        <taxon>Metazoa</taxon>
        <taxon>Ecdysozoa</taxon>
        <taxon>Arthropoda</taxon>
        <taxon>Hexapoda</taxon>
        <taxon>Insecta</taxon>
        <taxon>Pterygota</taxon>
        <taxon>Neoptera</taxon>
        <taxon>Polyneoptera</taxon>
        <taxon>Phasmatodea</taxon>
        <taxon>Timematodea</taxon>
        <taxon>Timematoidea</taxon>
        <taxon>Timematidae</taxon>
        <taxon>Timema</taxon>
    </lineage>
</organism>
<dbReference type="Gene3D" id="3.90.190.10">
    <property type="entry name" value="Protein tyrosine phosphatase superfamily"/>
    <property type="match status" value="1"/>
</dbReference>
<dbReference type="SUPFAM" id="SSF52799">
    <property type="entry name" value="(Phosphotyrosine protein) phosphatases II"/>
    <property type="match status" value="2"/>
</dbReference>
<dbReference type="PROSITE" id="PS50056">
    <property type="entry name" value="TYR_PHOSPHATASE_2"/>
    <property type="match status" value="1"/>
</dbReference>
<dbReference type="PROSITE" id="PS00383">
    <property type="entry name" value="TYR_PHOSPHATASE_1"/>
    <property type="match status" value="1"/>
</dbReference>
<protein>
    <recommendedName>
        <fullName evidence="1">Tyrosine specific protein phosphatases domain-containing protein</fullName>
    </recommendedName>
</protein>
<sequence>MSGHHEGRNPGSIPNRWLHCPRKSSGLIANKFLAFKTPLSEKFNDQVPIGCRFGPKMIFNSMKSYKMDKIEEGRISSRLDFKQLRAAYKFCMDKEVEVEKPIEVSIGLWIDLTNTSRFYDKAEVESENCRYLKLQCRGHGETPSEEQTRTFIHICQKFIAQHPSDVIGVHCTHGFNRTGFLIVSYLVEQINSSVGGAIKQFAEARQVFRFHSTAPMNAPFLQGC</sequence>
<dbReference type="GO" id="GO:0006370">
    <property type="term" value="P:7-methylguanosine mRNA capping"/>
    <property type="evidence" value="ECO:0007669"/>
    <property type="project" value="TreeGrafter"/>
</dbReference>
<evidence type="ECO:0000313" key="2">
    <source>
        <dbReference type="EMBL" id="CAD7401500.1"/>
    </source>
</evidence>
<dbReference type="InterPro" id="IPR000387">
    <property type="entry name" value="Tyr_Pase_dom"/>
</dbReference>
<evidence type="ECO:0000259" key="1">
    <source>
        <dbReference type="PROSITE" id="PS50056"/>
    </source>
</evidence>
<dbReference type="EMBL" id="OD001335">
    <property type="protein sequence ID" value="CAD7401500.1"/>
    <property type="molecule type" value="Genomic_DNA"/>
</dbReference>
<proteinExistence type="predicted"/>
<dbReference type="InterPro" id="IPR051029">
    <property type="entry name" value="mRNA_Capping_Enz/RNA_Phosphat"/>
</dbReference>
<reference evidence="2" key="1">
    <citation type="submission" date="2020-11" db="EMBL/GenBank/DDBJ databases">
        <authorList>
            <person name="Tran Van P."/>
        </authorList>
    </citation>
    <scope>NUCLEOTIDE SEQUENCE</scope>
</reference>
<dbReference type="PANTHER" id="PTHR10367">
    <property type="entry name" value="MRNA-CAPPING ENZYME"/>
    <property type="match status" value="1"/>
</dbReference>
<dbReference type="InterPro" id="IPR000340">
    <property type="entry name" value="Dual-sp_phosphatase_cat-dom"/>
</dbReference>
<dbReference type="Pfam" id="PF00782">
    <property type="entry name" value="DSPc"/>
    <property type="match status" value="1"/>
</dbReference>
<accession>A0A7R9CU14</accession>
<dbReference type="PANTHER" id="PTHR10367:SF17">
    <property type="entry name" value="MRNA-CAPPING ENZYME"/>
    <property type="match status" value="1"/>
</dbReference>
<name>A0A7R9CU14_TIMPO</name>
<dbReference type="GO" id="GO:0004484">
    <property type="term" value="F:mRNA guanylyltransferase activity"/>
    <property type="evidence" value="ECO:0007669"/>
    <property type="project" value="TreeGrafter"/>
</dbReference>
<feature type="domain" description="Tyrosine specific protein phosphatases" evidence="1">
    <location>
        <begin position="149"/>
        <end position="205"/>
    </location>
</feature>
<dbReference type="InterPro" id="IPR029021">
    <property type="entry name" value="Prot-tyrosine_phosphatase-like"/>
</dbReference>
<dbReference type="AlphaFoldDB" id="A0A7R9CU14"/>
<gene>
    <name evidence="2" type="ORF">TPSB3V08_LOCUS3129</name>
</gene>